<name>A0AA88H0L1_NAELO</name>
<dbReference type="Pfam" id="PF01494">
    <property type="entry name" value="FAD_binding_3"/>
    <property type="match status" value="1"/>
</dbReference>
<dbReference type="PANTHER" id="PTHR46865">
    <property type="entry name" value="OXIDOREDUCTASE-RELATED"/>
    <property type="match status" value="1"/>
</dbReference>
<proteinExistence type="predicted"/>
<evidence type="ECO:0000259" key="2">
    <source>
        <dbReference type="Pfam" id="PF01494"/>
    </source>
</evidence>
<feature type="region of interest" description="Disordered" evidence="1">
    <location>
        <begin position="145"/>
        <end position="175"/>
    </location>
</feature>
<dbReference type="Gene3D" id="3.50.50.60">
    <property type="entry name" value="FAD/NAD(P)-binding domain"/>
    <property type="match status" value="1"/>
</dbReference>
<evidence type="ECO:0000313" key="4">
    <source>
        <dbReference type="Proteomes" id="UP000816034"/>
    </source>
</evidence>
<dbReference type="GO" id="GO:0071949">
    <property type="term" value="F:FAD binding"/>
    <property type="evidence" value="ECO:0007669"/>
    <property type="project" value="InterPro"/>
</dbReference>
<feature type="region of interest" description="Disordered" evidence="1">
    <location>
        <begin position="195"/>
        <end position="242"/>
    </location>
</feature>
<dbReference type="EMBL" id="PYSW02000007">
    <property type="protein sequence ID" value="KAG2389496.1"/>
    <property type="molecule type" value="Genomic_DNA"/>
</dbReference>
<accession>A0AA88H0L1</accession>
<dbReference type="PANTHER" id="PTHR46865:SF2">
    <property type="entry name" value="MONOOXYGENASE"/>
    <property type="match status" value="1"/>
</dbReference>
<dbReference type="RefSeq" id="XP_044553488.1">
    <property type="nucleotide sequence ID" value="XM_044690001.1"/>
</dbReference>
<dbReference type="InterPro" id="IPR036188">
    <property type="entry name" value="FAD/NAD-bd_sf"/>
</dbReference>
<dbReference type="Proteomes" id="UP000816034">
    <property type="component" value="Unassembled WGS sequence"/>
</dbReference>
<feature type="domain" description="FAD-binding" evidence="2">
    <location>
        <begin position="293"/>
        <end position="344"/>
    </location>
</feature>
<dbReference type="GeneID" id="68106509"/>
<organism evidence="3 4">
    <name type="scientific">Naegleria lovaniensis</name>
    <name type="common">Amoeba</name>
    <dbReference type="NCBI Taxonomy" id="51637"/>
    <lineage>
        <taxon>Eukaryota</taxon>
        <taxon>Discoba</taxon>
        <taxon>Heterolobosea</taxon>
        <taxon>Tetramitia</taxon>
        <taxon>Eutetramitia</taxon>
        <taxon>Vahlkampfiidae</taxon>
        <taxon>Naegleria</taxon>
    </lineage>
</organism>
<keyword evidence="4" id="KW-1185">Reference proteome</keyword>
<gene>
    <name evidence="3" type="ORF">C9374_014056</name>
</gene>
<feature type="compositionally biased region" description="Low complexity" evidence="1">
    <location>
        <begin position="151"/>
        <end position="163"/>
    </location>
</feature>
<evidence type="ECO:0000313" key="3">
    <source>
        <dbReference type="EMBL" id="KAG2389496.1"/>
    </source>
</evidence>
<evidence type="ECO:0000256" key="1">
    <source>
        <dbReference type="SAM" id="MobiDB-lite"/>
    </source>
</evidence>
<protein>
    <recommendedName>
        <fullName evidence="2">FAD-binding domain-containing protein</fullName>
    </recommendedName>
</protein>
<dbReference type="InterPro" id="IPR051704">
    <property type="entry name" value="FAD_aromatic-hydroxylase"/>
</dbReference>
<dbReference type="InterPro" id="IPR002938">
    <property type="entry name" value="FAD-bd"/>
</dbReference>
<reference evidence="3 4" key="1">
    <citation type="journal article" date="2018" name="BMC Genomics">
        <title>The genome of Naegleria lovaniensis, the basis for a comparative approach to unravel pathogenicity factors of the human pathogenic amoeba N. fowleri.</title>
        <authorList>
            <person name="Liechti N."/>
            <person name="Schurch N."/>
            <person name="Bruggmann R."/>
            <person name="Wittwer M."/>
        </authorList>
    </citation>
    <scope>NUCLEOTIDE SEQUENCE [LARGE SCALE GENOMIC DNA]</scope>
    <source>
        <strain evidence="3 4">ATCC 30569</strain>
    </source>
</reference>
<dbReference type="SUPFAM" id="SSF51905">
    <property type="entry name" value="FAD/NAD(P)-binding domain"/>
    <property type="match status" value="1"/>
</dbReference>
<comment type="caution">
    <text evidence="3">The sequence shown here is derived from an EMBL/GenBank/DDBJ whole genome shotgun (WGS) entry which is preliminary data.</text>
</comment>
<dbReference type="AlphaFoldDB" id="A0AA88H0L1"/>
<sequence length="430" mass="48695">MLEASKKIAEHVKDAESASILLTNGRYLNILRYGKKIAVTCVSREPSEEEMEKDSQVYSVGVSKSFVDSAAEPLQEKRMAVSMNDLEKHEKHESIPEKLRKRFSLFKKSNPEGHTKHAISNHDPSLTNQLYSFDASKMHDYHFDNTHTHDSTSSSLHTSSGDSTETDHDEEMYEEDEEIAEAFMEMVNESVAAKQSITPITTDEKAEQPLPSTSTENMKDVECSTTTTNESPSKKKKQDKSHHSKTFFISAEKRKTFLQDKFKDCEFLFHDIMELVFDSRIIYYDDLAQIRNLNSWHKGRCVLVGDACQALTPLSGKGGALAIIAAKKLGQELRTALELHASKEGEENLHTIPLEKSVFFSSCLESAFNNYQSAMQERIKHVQKKTVWEGVDVFLAKSGVKRMVRDGALRFLPKSVLLKMTKKEEESKVI</sequence>